<dbReference type="GO" id="GO:0008360">
    <property type="term" value="P:regulation of cell shape"/>
    <property type="evidence" value="ECO:0007669"/>
    <property type="project" value="UniProtKB-UniRule"/>
</dbReference>
<evidence type="ECO:0000256" key="7">
    <source>
        <dbReference type="SAM" id="SignalP"/>
    </source>
</evidence>
<evidence type="ECO:0000256" key="1">
    <source>
        <dbReference type="ARBA" id="ARBA00004752"/>
    </source>
</evidence>
<dbReference type="Gene3D" id="2.40.440.10">
    <property type="entry name" value="L,D-transpeptidase catalytic domain-like"/>
    <property type="match status" value="1"/>
</dbReference>
<keyword evidence="7" id="KW-0732">Signal</keyword>
<reference evidence="9 10" key="1">
    <citation type="journal article" date="2016" name="Nat. Commun.">
        <title>Thousands of microbial genomes shed light on interconnected biogeochemical processes in an aquifer system.</title>
        <authorList>
            <person name="Anantharaman K."/>
            <person name="Brown C.T."/>
            <person name="Hug L.A."/>
            <person name="Sharon I."/>
            <person name="Castelle C.J."/>
            <person name="Probst A.J."/>
            <person name="Thomas B.C."/>
            <person name="Singh A."/>
            <person name="Wilkins M.J."/>
            <person name="Karaoz U."/>
            <person name="Brodie E.L."/>
            <person name="Williams K.H."/>
            <person name="Hubbard S.S."/>
            <person name="Banfield J.F."/>
        </authorList>
    </citation>
    <scope>NUCLEOTIDE SEQUENCE [LARGE SCALE GENOMIC DNA]</scope>
</reference>
<dbReference type="GO" id="GO:0071555">
    <property type="term" value="P:cell wall organization"/>
    <property type="evidence" value="ECO:0007669"/>
    <property type="project" value="UniProtKB-UniRule"/>
</dbReference>
<name>A0A1F6DFM4_9BACT</name>
<keyword evidence="4 6" id="KW-0573">Peptidoglycan synthesis</keyword>
<feature type="chain" id="PRO_5009523885" description="L,D-TPase catalytic domain-containing protein" evidence="7">
    <location>
        <begin position="20"/>
        <end position="129"/>
    </location>
</feature>
<dbReference type="UniPathway" id="UPA00219"/>
<evidence type="ECO:0000256" key="3">
    <source>
        <dbReference type="ARBA" id="ARBA00022960"/>
    </source>
</evidence>
<dbReference type="GO" id="GO:0005576">
    <property type="term" value="C:extracellular region"/>
    <property type="evidence" value="ECO:0007669"/>
    <property type="project" value="TreeGrafter"/>
</dbReference>
<dbReference type="Pfam" id="PF03734">
    <property type="entry name" value="YkuD"/>
    <property type="match status" value="1"/>
</dbReference>
<feature type="signal peptide" evidence="7">
    <location>
        <begin position="1"/>
        <end position="19"/>
    </location>
</feature>
<dbReference type="STRING" id="1798492.A3C89_00505"/>
<sequence>MKRFVFIAFFLLYAGWAHAAERSIVIDLAAQTFVLYEGEHLVRSGTVSTGREGYDTPKGSFKVLSKERHRYSSKYKTPMLFSIRFHKGYFLHLGKPTGKPASAGCIRLSPEDSLFAFKFAKVGDTVIVR</sequence>
<protein>
    <recommendedName>
        <fullName evidence="8">L,D-TPase catalytic domain-containing protein</fullName>
    </recommendedName>
</protein>
<comment type="caution">
    <text evidence="9">The sequence shown here is derived from an EMBL/GenBank/DDBJ whole genome shotgun (WGS) entry which is preliminary data.</text>
</comment>
<dbReference type="PROSITE" id="PS52029">
    <property type="entry name" value="LD_TPASE"/>
    <property type="match status" value="1"/>
</dbReference>
<keyword evidence="3 6" id="KW-0133">Cell shape</keyword>
<dbReference type="CDD" id="cd16913">
    <property type="entry name" value="YkuD_like"/>
    <property type="match status" value="1"/>
</dbReference>
<dbReference type="GO" id="GO:0018104">
    <property type="term" value="P:peptidoglycan-protein cross-linking"/>
    <property type="evidence" value="ECO:0007669"/>
    <property type="project" value="TreeGrafter"/>
</dbReference>
<dbReference type="EMBL" id="MFLF01000008">
    <property type="protein sequence ID" value="OGG60234.1"/>
    <property type="molecule type" value="Genomic_DNA"/>
</dbReference>
<feature type="active site" description="Nucleophile" evidence="6">
    <location>
        <position position="105"/>
    </location>
</feature>
<dbReference type="AlphaFoldDB" id="A0A1F6DFM4"/>
<dbReference type="InterPro" id="IPR005490">
    <property type="entry name" value="LD_TPept_cat_dom"/>
</dbReference>
<evidence type="ECO:0000256" key="6">
    <source>
        <dbReference type="PROSITE-ProRule" id="PRU01373"/>
    </source>
</evidence>
<proteinExistence type="predicted"/>
<evidence type="ECO:0000259" key="8">
    <source>
        <dbReference type="PROSITE" id="PS52029"/>
    </source>
</evidence>
<gene>
    <name evidence="9" type="ORF">A3C89_00505</name>
</gene>
<dbReference type="PANTHER" id="PTHR30582">
    <property type="entry name" value="L,D-TRANSPEPTIDASE"/>
    <property type="match status" value="1"/>
</dbReference>
<dbReference type="InterPro" id="IPR050979">
    <property type="entry name" value="LD-transpeptidase"/>
</dbReference>
<accession>A0A1F6DFM4</accession>
<dbReference type="Proteomes" id="UP000178794">
    <property type="component" value="Unassembled WGS sequence"/>
</dbReference>
<dbReference type="InterPro" id="IPR038063">
    <property type="entry name" value="Transpep_catalytic_dom"/>
</dbReference>
<dbReference type="GO" id="GO:0071972">
    <property type="term" value="F:peptidoglycan L,D-transpeptidase activity"/>
    <property type="evidence" value="ECO:0007669"/>
    <property type="project" value="TreeGrafter"/>
</dbReference>
<evidence type="ECO:0000313" key="10">
    <source>
        <dbReference type="Proteomes" id="UP000178794"/>
    </source>
</evidence>
<keyword evidence="5 6" id="KW-0961">Cell wall biogenesis/degradation</keyword>
<dbReference type="GO" id="GO:0016740">
    <property type="term" value="F:transferase activity"/>
    <property type="evidence" value="ECO:0007669"/>
    <property type="project" value="UniProtKB-KW"/>
</dbReference>
<evidence type="ECO:0000313" key="9">
    <source>
        <dbReference type="EMBL" id="OGG60234.1"/>
    </source>
</evidence>
<dbReference type="SUPFAM" id="SSF141523">
    <property type="entry name" value="L,D-transpeptidase catalytic domain-like"/>
    <property type="match status" value="1"/>
</dbReference>
<dbReference type="PANTHER" id="PTHR30582:SF2">
    <property type="entry name" value="L,D-TRANSPEPTIDASE YCIB-RELATED"/>
    <property type="match status" value="1"/>
</dbReference>
<evidence type="ECO:0000256" key="4">
    <source>
        <dbReference type="ARBA" id="ARBA00022984"/>
    </source>
</evidence>
<keyword evidence="2" id="KW-0808">Transferase</keyword>
<organism evidence="9 10">
    <name type="scientific">Candidatus Kaiserbacteria bacterium RIFCSPHIGHO2_02_FULL_50_50</name>
    <dbReference type="NCBI Taxonomy" id="1798492"/>
    <lineage>
        <taxon>Bacteria</taxon>
        <taxon>Candidatus Kaiseribacteriota</taxon>
    </lineage>
</organism>
<feature type="active site" description="Proton donor/acceptor" evidence="6">
    <location>
        <position position="92"/>
    </location>
</feature>
<feature type="domain" description="L,D-TPase catalytic" evidence="8">
    <location>
        <begin position="22"/>
        <end position="129"/>
    </location>
</feature>
<evidence type="ECO:0000256" key="2">
    <source>
        <dbReference type="ARBA" id="ARBA00022679"/>
    </source>
</evidence>
<comment type="pathway">
    <text evidence="1 6">Cell wall biogenesis; peptidoglycan biosynthesis.</text>
</comment>
<evidence type="ECO:0000256" key="5">
    <source>
        <dbReference type="ARBA" id="ARBA00023316"/>
    </source>
</evidence>